<reference evidence="1 2" key="1">
    <citation type="submission" date="2019-02" db="EMBL/GenBank/DDBJ databases">
        <authorList>
            <person name="Fomenkov A."/>
            <person name="Dubinina G."/>
            <person name="Grabovich M."/>
            <person name="Vincze T."/>
            <person name="Roberts R.J."/>
        </authorList>
    </citation>
    <scope>NUCLEOTIDE SEQUENCE [LARGE SCALE GENOMIC DNA]</scope>
    <source>
        <strain evidence="1 2">P</strain>
    </source>
</reference>
<dbReference type="RefSeq" id="WP_149568662.1">
    <property type="nucleotide sequence ID" value="NZ_CP035807.1"/>
</dbReference>
<proteinExistence type="predicted"/>
<dbReference type="AlphaFoldDB" id="A0A5C1QFQ9"/>
<dbReference type="EMBL" id="CP035807">
    <property type="protein sequence ID" value="QEN05424.1"/>
    <property type="molecule type" value="Genomic_DNA"/>
</dbReference>
<dbReference type="KEGG" id="sper:EW093_12110"/>
<name>A0A5C1QFQ9_9SPIO</name>
<keyword evidence="2" id="KW-1185">Reference proteome</keyword>
<organism evidence="1 2">
    <name type="scientific">Thiospirochaeta perfilievii</name>
    <dbReference type="NCBI Taxonomy" id="252967"/>
    <lineage>
        <taxon>Bacteria</taxon>
        <taxon>Pseudomonadati</taxon>
        <taxon>Spirochaetota</taxon>
        <taxon>Spirochaetia</taxon>
        <taxon>Spirochaetales</taxon>
        <taxon>Spirochaetaceae</taxon>
        <taxon>Thiospirochaeta</taxon>
    </lineage>
</organism>
<accession>A0A5C1QFQ9</accession>
<evidence type="ECO:0008006" key="3">
    <source>
        <dbReference type="Google" id="ProtNLM"/>
    </source>
</evidence>
<evidence type="ECO:0000313" key="1">
    <source>
        <dbReference type="EMBL" id="QEN05424.1"/>
    </source>
</evidence>
<dbReference type="Proteomes" id="UP000323824">
    <property type="component" value="Chromosome"/>
</dbReference>
<evidence type="ECO:0000313" key="2">
    <source>
        <dbReference type="Proteomes" id="UP000323824"/>
    </source>
</evidence>
<sequence length="251" mass="28959">MISAIGKKIFFINPPDSLKNCYLDTIFKKEFEIYLLHSVDNMERLLEIFKDVIVFINIDEVLDRNQWLDYISALKKNHRHVIVGVFTKNPSSSLQKSYLMDIGILGGFIHLQEDNWKTINLILKVLEANEARGRRKTVRLDFNSNDARSNLGVKVYTQSGLLLVGFIQSVSSAGILISLNKKHIGESDNVDYVRFSLNDTELYIKGYLLKRFDNGNYFISFEEIGEEDKELVQSYIFDSLQKGFEQLLKSL</sequence>
<gene>
    <name evidence="1" type="ORF">EW093_12110</name>
</gene>
<protein>
    <recommendedName>
        <fullName evidence="3">PilZ domain-containing protein</fullName>
    </recommendedName>
</protein>
<dbReference type="OrthoDB" id="356575at2"/>
<reference evidence="1 2" key="2">
    <citation type="submission" date="2019-09" db="EMBL/GenBank/DDBJ databases">
        <title>Complete Genome Sequence and Methylome Analysis of free living Spirochaetas.</title>
        <authorList>
            <person name="Leshcheva N."/>
            <person name="Mikheeva N."/>
        </authorList>
    </citation>
    <scope>NUCLEOTIDE SEQUENCE [LARGE SCALE GENOMIC DNA]</scope>
    <source>
        <strain evidence="1 2">P</strain>
    </source>
</reference>